<dbReference type="SUPFAM" id="SSF51905">
    <property type="entry name" value="FAD/NAD(P)-binding domain"/>
    <property type="match status" value="1"/>
</dbReference>
<dbReference type="GO" id="GO:0009228">
    <property type="term" value="P:thiamine biosynthetic process"/>
    <property type="evidence" value="ECO:0007669"/>
    <property type="project" value="UniProtKB-KW"/>
</dbReference>
<name>Q2Y5G1_NITMU</name>
<reference evidence="6" key="1">
    <citation type="submission" date="2005-08" db="EMBL/GenBank/DDBJ databases">
        <title>Complete sequence of chromosome 1 of Nitrosospira multiformis ATCC 25196.</title>
        <authorList>
            <person name="Copeland A."/>
            <person name="Lucas S."/>
            <person name="Lapidus A."/>
            <person name="Barry K."/>
            <person name="Detter J.C."/>
            <person name="Glavina T."/>
            <person name="Hammon N."/>
            <person name="Israni S."/>
            <person name="Pitluck S."/>
            <person name="Chain P."/>
            <person name="Malfatti S."/>
            <person name="Shin M."/>
            <person name="Vergez L."/>
            <person name="Schmutz J."/>
            <person name="Larimer F."/>
            <person name="Land M."/>
            <person name="Hauser L."/>
            <person name="Kyrpides N."/>
            <person name="Lykidis A."/>
            <person name="Richardson P."/>
        </authorList>
    </citation>
    <scope>NUCLEOTIDE SEQUENCE [LARGE SCALE GENOMIC DNA]</scope>
    <source>
        <strain evidence="6">ATCC 25196 / NCIMB 11849 / C 71</strain>
    </source>
</reference>
<dbReference type="NCBIfam" id="TIGR02352">
    <property type="entry name" value="thiamin_ThiO"/>
    <property type="match status" value="1"/>
</dbReference>
<dbReference type="InterPro" id="IPR006076">
    <property type="entry name" value="FAD-dep_OxRdtase"/>
</dbReference>
<dbReference type="InterPro" id="IPR012727">
    <property type="entry name" value="Gly_oxidase_ThiO"/>
</dbReference>
<sequence>MSSDVMVMGGGIVGLATAWELLRSGATVSVLERNLCGQEASWAGAGILSPLLPWDYPEAVTQLTQFSAHLFPRFVDALQAETGVDPEYQASGMLVLPDSSSQAYVEPGTFDMCSRMLLAKHWCARHAIPVQEVQSSQIAPSLSRDTAALWLPEVCQVRNPRLLQALIRAVKMLGGKVLEHAEVAGWKIERGYVQSIHTVAGERHSAGQYVVAAGAWSRGLLAEHAAALEAWPVRGQILLFKAQPGLLEPMVFDERDNFYLIPRRDGHILAGSTLEEAGFDKSTTPEARETLLARAQALIPVLAEEMIAAHWAGLRPASPHNIPVISMHPAISNLYLNSGHYRYGVTMAPGSAQLIANMILGKLQPLDVTPYQWPHRAI</sequence>
<organism evidence="5 6">
    <name type="scientific">Nitrosospira multiformis (strain ATCC 25196 / NCIMB 11849 / C 71)</name>
    <dbReference type="NCBI Taxonomy" id="323848"/>
    <lineage>
        <taxon>Bacteria</taxon>
        <taxon>Pseudomonadati</taxon>
        <taxon>Pseudomonadota</taxon>
        <taxon>Betaproteobacteria</taxon>
        <taxon>Nitrosomonadales</taxon>
        <taxon>Nitrosomonadaceae</taxon>
        <taxon>Nitrosospira</taxon>
    </lineage>
</organism>
<keyword evidence="6" id="KW-1185">Reference proteome</keyword>
<keyword evidence="3" id="KW-0560">Oxidoreductase</keyword>
<dbReference type="PANTHER" id="PTHR13847">
    <property type="entry name" value="SARCOSINE DEHYDROGENASE-RELATED"/>
    <property type="match status" value="1"/>
</dbReference>
<protein>
    <submittedName>
        <fullName evidence="5">FAD dependent oxidoreductase</fullName>
    </submittedName>
</protein>
<gene>
    <name evidence="5" type="ordered locus">Nmul_A2723</name>
</gene>
<dbReference type="Proteomes" id="UP000002718">
    <property type="component" value="Chromosome"/>
</dbReference>
<evidence type="ECO:0000313" key="5">
    <source>
        <dbReference type="EMBL" id="ABB76010.1"/>
    </source>
</evidence>
<dbReference type="Gene3D" id="3.50.50.60">
    <property type="entry name" value="FAD/NAD(P)-binding domain"/>
    <property type="match status" value="1"/>
</dbReference>
<evidence type="ECO:0000259" key="4">
    <source>
        <dbReference type="Pfam" id="PF01266"/>
    </source>
</evidence>
<dbReference type="RefSeq" id="WP_011382002.1">
    <property type="nucleotide sequence ID" value="NC_007614.1"/>
</dbReference>
<accession>Q2Y5G1</accession>
<dbReference type="GO" id="GO:0005737">
    <property type="term" value="C:cytoplasm"/>
    <property type="evidence" value="ECO:0007669"/>
    <property type="project" value="TreeGrafter"/>
</dbReference>
<dbReference type="PANTHER" id="PTHR13847:SF289">
    <property type="entry name" value="GLYCINE OXIDASE"/>
    <property type="match status" value="1"/>
</dbReference>
<evidence type="ECO:0000256" key="3">
    <source>
        <dbReference type="ARBA" id="ARBA00023002"/>
    </source>
</evidence>
<reference evidence="5 6" key="2">
    <citation type="journal article" date="2008" name="Appl. Environ. Microbiol.">
        <title>Complete genome sequence of Nitrosospira multiformis, an ammonia-oxidizing bacterium from the soil environment.</title>
        <authorList>
            <person name="Norton J.M."/>
            <person name="Klotz M.G."/>
            <person name="Stein L.Y."/>
            <person name="Arp D.J."/>
            <person name="Bottomley P.J."/>
            <person name="Chain P.S."/>
            <person name="Hauser L.J."/>
            <person name="Land M.L."/>
            <person name="Larimer F.W."/>
            <person name="Shin M.W."/>
            <person name="Starkenburg S.R."/>
        </authorList>
    </citation>
    <scope>NUCLEOTIDE SEQUENCE [LARGE SCALE GENOMIC DNA]</scope>
    <source>
        <strain evidence="6">ATCC 25196 / NCIMB 11849 / C 71</strain>
    </source>
</reference>
<proteinExistence type="predicted"/>
<dbReference type="eggNOG" id="COG0665">
    <property type="taxonomic scope" value="Bacteria"/>
</dbReference>
<dbReference type="Gene3D" id="3.30.9.10">
    <property type="entry name" value="D-Amino Acid Oxidase, subunit A, domain 2"/>
    <property type="match status" value="1"/>
</dbReference>
<dbReference type="HOGENOM" id="CLU_007884_4_5_4"/>
<dbReference type="UniPathway" id="UPA00060"/>
<comment type="pathway">
    <text evidence="1">Cofactor biosynthesis; thiamine diphosphate biosynthesis.</text>
</comment>
<dbReference type="SUPFAM" id="SSF54373">
    <property type="entry name" value="FAD-linked reductases, C-terminal domain"/>
    <property type="match status" value="1"/>
</dbReference>
<dbReference type="EMBL" id="CP000103">
    <property type="protein sequence ID" value="ABB76010.1"/>
    <property type="molecule type" value="Genomic_DNA"/>
</dbReference>
<dbReference type="KEGG" id="nmu:Nmul_A2723"/>
<evidence type="ECO:0000256" key="1">
    <source>
        <dbReference type="ARBA" id="ARBA00004948"/>
    </source>
</evidence>
<dbReference type="Pfam" id="PF01266">
    <property type="entry name" value="DAO"/>
    <property type="match status" value="1"/>
</dbReference>
<dbReference type="STRING" id="323848.Nmul_A2723"/>
<dbReference type="GO" id="GO:0009229">
    <property type="term" value="P:thiamine diphosphate biosynthetic process"/>
    <property type="evidence" value="ECO:0007669"/>
    <property type="project" value="UniProtKB-UniPathway"/>
</dbReference>
<dbReference type="GO" id="GO:0016491">
    <property type="term" value="F:oxidoreductase activity"/>
    <property type="evidence" value="ECO:0007669"/>
    <property type="project" value="UniProtKB-KW"/>
</dbReference>
<feature type="domain" description="FAD dependent oxidoreductase" evidence="4">
    <location>
        <begin position="4"/>
        <end position="358"/>
    </location>
</feature>
<dbReference type="AlphaFoldDB" id="Q2Y5G1"/>
<dbReference type="GO" id="GO:0050660">
    <property type="term" value="F:flavin adenine dinucleotide binding"/>
    <property type="evidence" value="ECO:0007669"/>
    <property type="project" value="InterPro"/>
</dbReference>
<evidence type="ECO:0000313" key="6">
    <source>
        <dbReference type="Proteomes" id="UP000002718"/>
    </source>
</evidence>
<evidence type="ECO:0000256" key="2">
    <source>
        <dbReference type="ARBA" id="ARBA00022977"/>
    </source>
</evidence>
<keyword evidence="2" id="KW-0784">Thiamine biosynthesis</keyword>
<dbReference type="InterPro" id="IPR036188">
    <property type="entry name" value="FAD/NAD-bd_sf"/>
</dbReference>